<dbReference type="HOGENOM" id="CLU_070538_0_0_9"/>
<evidence type="ECO:0000313" key="2">
    <source>
        <dbReference type="Proteomes" id="UP000033531"/>
    </source>
</evidence>
<dbReference type="EMBL" id="JXLI01000008">
    <property type="protein sequence ID" value="KJY57418.1"/>
    <property type="molecule type" value="Genomic_DNA"/>
</dbReference>
<comment type="caution">
    <text evidence="1">The sequence shown here is derived from an EMBL/GenBank/DDBJ whole genome shotgun (WGS) entry which is preliminary data.</text>
</comment>
<dbReference type="Proteomes" id="UP000033531">
    <property type="component" value="Unassembled WGS sequence"/>
</dbReference>
<dbReference type="Gene3D" id="2.60.120.260">
    <property type="entry name" value="Galactose-binding domain-like"/>
    <property type="match status" value="1"/>
</dbReference>
<gene>
    <name evidence="1" type="ORF">JF74_04450</name>
</gene>
<organism evidence="1 2">
    <name type="scientific">Lactobacillus melliventris</name>
    <dbReference type="NCBI Taxonomy" id="1218507"/>
    <lineage>
        <taxon>Bacteria</taxon>
        <taxon>Bacillati</taxon>
        <taxon>Bacillota</taxon>
        <taxon>Bacilli</taxon>
        <taxon>Lactobacillales</taxon>
        <taxon>Lactobacillaceae</taxon>
        <taxon>Lactobacillus</taxon>
    </lineage>
</organism>
<dbReference type="STRING" id="1218507.JF74_04450"/>
<dbReference type="SUPFAM" id="SSF49785">
    <property type="entry name" value="Galactose-binding domain-like"/>
    <property type="match status" value="1"/>
</dbReference>
<sequence length="265" mass="30384">MRIKVSLKDAEDKVLLEQMQDDITVLVFKKRYQLGDYYEIELEKPNSYIVVQLDPILNPALIYIQGKHWRYNIPFNFQRYPAMADGSFGGIAHYAYVREATTEEILREQNLAYNSHDQHQNSGAFPHVTANAETRNEDAFLAKNVIDGYLANKGHGRFPFQSWGIDQRDDAELKLDFGREVLVKKIGILLRADFPHDNYWTKADITFSDGATITLNLEKTDKIQYFSVVKKKSSYLKVNHLCKAANGSEAFPSLSQLLVWGTNIN</sequence>
<evidence type="ECO:0008006" key="3">
    <source>
        <dbReference type="Google" id="ProtNLM"/>
    </source>
</evidence>
<proteinExistence type="predicted"/>
<protein>
    <recommendedName>
        <fullName evidence="3">Carbohydrate-binding protein</fullName>
    </recommendedName>
</protein>
<reference evidence="1 2" key="1">
    <citation type="submission" date="2015-01" db="EMBL/GenBank/DDBJ databases">
        <title>Comparative genomics of the lactic acid bacteria isolated from the honey bee gut.</title>
        <authorList>
            <person name="Ellegaard K.M."/>
            <person name="Tamarit D."/>
            <person name="Javelind E."/>
            <person name="Olofsson T."/>
            <person name="Andersson S.G."/>
            <person name="Vasquez A."/>
        </authorList>
    </citation>
    <scope>NUCLEOTIDE SEQUENCE [LARGE SCALE GENOMIC DNA]</scope>
    <source>
        <strain evidence="1 2">Hma8</strain>
    </source>
</reference>
<accession>A0A0F4LGI0</accession>
<dbReference type="RefSeq" id="WP_046324409.1">
    <property type="nucleotide sequence ID" value="NZ_JAAEEB010000006.1"/>
</dbReference>
<dbReference type="PATRIC" id="fig|1218507.3.peg.613"/>
<dbReference type="AlphaFoldDB" id="A0A0F4LGI0"/>
<name>A0A0F4LGI0_9LACO</name>
<evidence type="ECO:0000313" key="1">
    <source>
        <dbReference type="EMBL" id="KJY57418.1"/>
    </source>
</evidence>
<dbReference type="InterPro" id="IPR008979">
    <property type="entry name" value="Galactose-bd-like_sf"/>
</dbReference>
<dbReference type="OrthoDB" id="5674083at2"/>